<proteinExistence type="predicted"/>
<evidence type="ECO:0000313" key="3">
    <source>
        <dbReference type="Proteomes" id="UP001054889"/>
    </source>
</evidence>
<feature type="region of interest" description="Disordered" evidence="1">
    <location>
        <begin position="604"/>
        <end position="686"/>
    </location>
</feature>
<dbReference type="GO" id="GO:0051787">
    <property type="term" value="F:misfolded protein binding"/>
    <property type="evidence" value="ECO:0007669"/>
    <property type="project" value="TreeGrafter"/>
</dbReference>
<feature type="region of interest" description="Disordered" evidence="1">
    <location>
        <begin position="558"/>
        <end position="592"/>
    </location>
</feature>
<organism evidence="2 3">
    <name type="scientific">Eleusine coracana subsp. coracana</name>
    <dbReference type="NCBI Taxonomy" id="191504"/>
    <lineage>
        <taxon>Eukaryota</taxon>
        <taxon>Viridiplantae</taxon>
        <taxon>Streptophyta</taxon>
        <taxon>Embryophyta</taxon>
        <taxon>Tracheophyta</taxon>
        <taxon>Spermatophyta</taxon>
        <taxon>Magnoliopsida</taxon>
        <taxon>Liliopsida</taxon>
        <taxon>Poales</taxon>
        <taxon>Poaceae</taxon>
        <taxon>PACMAD clade</taxon>
        <taxon>Chloridoideae</taxon>
        <taxon>Cynodonteae</taxon>
        <taxon>Eleusininae</taxon>
        <taxon>Eleusine</taxon>
    </lineage>
</organism>
<keyword evidence="3" id="KW-1185">Reference proteome</keyword>
<comment type="caution">
    <text evidence="2">The sequence shown here is derived from an EMBL/GenBank/DDBJ whole genome shotgun (WGS) entry which is preliminary data.</text>
</comment>
<evidence type="ECO:0000313" key="2">
    <source>
        <dbReference type="EMBL" id="GJN04155.1"/>
    </source>
</evidence>
<feature type="compositionally biased region" description="Polar residues" evidence="1">
    <location>
        <begin position="382"/>
        <end position="397"/>
    </location>
</feature>
<feature type="compositionally biased region" description="Polar residues" evidence="1">
    <location>
        <begin position="560"/>
        <end position="582"/>
    </location>
</feature>
<sequence>MADSSHEASSSTVQPADDLESTIEINIKTLDSQVHKLRVQKNVRNYLAGLTFLNSIICILDKPQDLEDGFTLHLVARRAADAQPSSGASEGNTHANGKSDLICAFFDNYAFNLEAPVNVAGNGGLLDDISRSVQNLLGSLGVAMSGGVTSTSFSVPLASAPEGVNNAPGGTQPVIPDSMITLSEYMERMDQVLQNNGAPPSRDSEGQQRPVADDANVNPRYPSPEVLAQVIERTQQLLAGSTASSLSHIAQRIRSDAGTVDVSVRREIQTESVQLGMSMQHMGAMLFELGRTMMMLRMGQSPSEAFVNAGPAVYINSTGPNPIMVQPSFQNTPPFGVSNIPIMGGVSSAFGIVNPSRSTGFGDPLRNINVHSTGAPAASGPSVATTTSTEGAVNGNRQDAARTQGGYLSNNSVATRGLPTRTVVAAIPARSSAEVPNHVLSVLLPVQVRSQVAVPNQSASPQGSQNTMGNGSQQNSTFAVPQTSVGGVAGVPSVVAQVTQLASALGLNTPVQVPSSAQNTVEQGSQLTTDSRASNLNSSAATTTQLHVQTHATEAGVRASNLTPQASNTVNVPSVDSIQQHPQTEDDHEDNARLSCEELATSNLSAGPSAAGTHDVPSSISAGNSAPENDSSDGVDSQSHKPSASGRSEPIGLGGGLIPKRKSRTVKPSESTADTDSSTASENKDAVSVAQQFLQSVASQNTNASRNTTTNNAAPPSSTPQPTRVPLRRQGGEGSPDIGSMISGMLNSPAFGNLLSNVATQAGGSRADLRSVMEGLQSPAIVDTISNIVQNVDEEDLGSMFGSGRGQGGIDLSRMMQQMMPVVSQVLGGAGARPTSGNSGEPRSQPQHKDSGDGSNSSQIDVQQARELIEQHESPENIFSAVLETAAQAYGEDDSIQGMIEELVNDPELTNGYLELLVEQVRQRIQSESQLRNQS</sequence>
<evidence type="ECO:0000256" key="1">
    <source>
        <dbReference type="SAM" id="MobiDB-lite"/>
    </source>
</evidence>
<feature type="region of interest" description="Disordered" evidence="1">
    <location>
        <begin position="372"/>
        <end position="397"/>
    </location>
</feature>
<dbReference type="EMBL" id="BQKI01000010">
    <property type="protein sequence ID" value="GJN04155.1"/>
    <property type="molecule type" value="Genomic_DNA"/>
</dbReference>
<dbReference type="Proteomes" id="UP001054889">
    <property type="component" value="Unassembled WGS sequence"/>
</dbReference>
<dbReference type="GO" id="GO:0036503">
    <property type="term" value="P:ERAD pathway"/>
    <property type="evidence" value="ECO:0007669"/>
    <property type="project" value="TreeGrafter"/>
</dbReference>
<feature type="compositionally biased region" description="Low complexity" evidence="1">
    <location>
        <begin position="669"/>
        <end position="681"/>
    </location>
</feature>
<accession>A0AAV5D1N1</accession>
<reference evidence="2" key="2">
    <citation type="submission" date="2021-12" db="EMBL/GenBank/DDBJ databases">
        <title>Resequencing data analysis of finger millet.</title>
        <authorList>
            <person name="Hatakeyama M."/>
            <person name="Aluri S."/>
            <person name="Balachadran M.T."/>
            <person name="Sivarajan S.R."/>
            <person name="Poveda L."/>
            <person name="Shimizu-Inatsugi R."/>
            <person name="Schlapbach R."/>
            <person name="Sreeman S.M."/>
            <person name="Shimizu K.K."/>
        </authorList>
    </citation>
    <scope>NUCLEOTIDE SEQUENCE</scope>
</reference>
<protein>
    <submittedName>
        <fullName evidence="2">Uncharacterized protein</fullName>
    </submittedName>
</protein>
<dbReference type="GO" id="GO:0031593">
    <property type="term" value="F:polyubiquitin modification-dependent protein binding"/>
    <property type="evidence" value="ECO:0007669"/>
    <property type="project" value="TreeGrafter"/>
</dbReference>
<feature type="region of interest" description="Disordered" evidence="1">
    <location>
        <begin position="514"/>
        <end position="539"/>
    </location>
</feature>
<reference evidence="2" key="1">
    <citation type="journal article" date="2018" name="DNA Res.">
        <title>Multiple hybrid de novo genome assembly of finger millet, an orphan allotetraploid crop.</title>
        <authorList>
            <person name="Hatakeyama M."/>
            <person name="Aluri S."/>
            <person name="Balachadran M.T."/>
            <person name="Sivarajan S.R."/>
            <person name="Patrignani A."/>
            <person name="Gruter S."/>
            <person name="Poveda L."/>
            <person name="Shimizu-Inatsugi R."/>
            <person name="Baeten J."/>
            <person name="Francoijs K.J."/>
            <person name="Nataraja K.N."/>
            <person name="Reddy Y.A.N."/>
            <person name="Phadnis S."/>
            <person name="Ravikumar R.L."/>
            <person name="Schlapbach R."/>
            <person name="Sreeman S.M."/>
            <person name="Shimizu K.K."/>
        </authorList>
    </citation>
    <scope>NUCLEOTIDE SEQUENCE</scope>
</reference>
<feature type="compositionally biased region" description="Polar residues" evidence="1">
    <location>
        <begin position="835"/>
        <end position="845"/>
    </location>
</feature>
<feature type="compositionally biased region" description="Low complexity" evidence="1">
    <location>
        <begin position="701"/>
        <end position="716"/>
    </location>
</feature>
<gene>
    <name evidence="2" type="primary">ga21678</name>
    <name evidence="2" type="ORF">PR202_ga21678</name>
</gene>
<feature type="region of interest" description="Disordered" evidence="1">
    <location>
        <begin position="700"/>
        <end position="740"/>
    </location>
</feature>
<feature type="region of interest" description="Disordered" evidence="1">
    <location>
        <begin position="454"/>
        <end position="478"/>
    </location>
</feature>
<feature type="region of interest" description="Disordered" evidence="1">
    <location>
        <begin position="828"/>
        <end position="861"/>
    </location>
</feature>
<feature type="region of interest" description="Disordered" evidence="1">
    <location>
        <begin position="194"/>
        <end position="219"/>
    </location>
</feature>
<dbReference type="PANTHER" id="PTHR15204">
    <property type="entry name" value="LARGE PROLINE-RICH PROTEIN BAG6"/>
    <property type="match status" value="1"/>
</dbReference>
<dbReference type="AlphaFoldDB" id="A0AAV5D1N1"/>
<dbReference type="PANTHER" id="PTHR15204:SF5">
    <property type="entry name" value="LARGE PROLINE-RICH PROTEIN BAG6 ISOFORM X1"/>
    <property type="match status" value="1"/>
</dbReference>
<dbReference type="GO" id="GO:0071818">
    <property type="term" value="C:BAT3 complex"/>
    <property type="evidence" value="ECO:0007669"/>
    <property type="project" value="TreeGrafter"/>
</dbReference>
<feature type="compositionally biased region" description="Polar residues" evidence="1">
    <location>
        <begin position="616"/>
        <end position="646"/>
    </location>
</feature>
<name>A0AAV5D1N1_ELECO</name>